<organism evidence="1">
    <name type="scientific">marine sediment metagenome</name>
    <dbReference type="NCBI Taxonomy" id="412755"/>
    <lineage>
        <taxon>unclassified sequences</taxon>
        <taxon>metagenomes</taxon>
        <taxon>ecological metagenomes</taxon>
    </lineage>
</organism>
<comment type="caution">
    <text evidence="1">The sequence shown here is derived from an EMBL/GenBank/DDBJ whole genome shotgun (WGS) entry which is preliminary data.</text>
</comment>
<sequence length="41" mass="4491">MTISPSPVFETNASLTMLCRKLFASLCVRTNLSLSSLLFPT</sequence>
<reference evidence="1" key="1">
    <citation type="submission" date="2013-11" db="EMBL/GenBank/DDBJ databases">
        <title>Microbial diversity, functional groups and degradation webs in Northern and Southern Mediterranean and Red Sea marine crude oil polluted sites.</title>
        <authorList>
            <person name="Daffonchio D."/>
            <person name="Mapelli F."/>
            <person name="Ferrer M."/>
            <person name="Richter M."/>
            <person name="Cherif A."/>
            <person name="Malkawi H.I."/>
            <person name="Yakimov M.M."/>
            <person name="Abdel-Fattah Y.R."/>
            <person name="Blaghen M."/>
            <person name="Golyshin P.N."/>
            <person name="Kalogerakis N."/>
            <person name="Boon N."/>
            <person name="Magagnini M."/>
            <person name="Fava F."/>
        </authorList>
    </citation>
    <scope>NUCLEOTIDE SEQUENCE</scope>
</reference>
<name>A0A1B6NWV9_9ZZZZ</name>
<dbReference type="EMBL" id="AYSL01000264">
    <property type="protein sequence ID" value="KTF07910.1"/>
    <property type="molecule type" value="Genomic_DNA"/>
</dbReference>
<accession>A0A1B6NWV9</accession>
<dbReference type="AlphaFoldDB" id="A0A1B6NWV9"/>
<protein>
    <submittedName>
        <fullName evidence="1">Uncharacterized protein</fullName>
    </submittedName>
</protein>
<proteinExistence type="predicted"/>
<gene>
    <name evidence="1" type="ORF">MGSAQ_000594</name>
</gene>
<evidence type="ECO:0000313" key="1">
    <source>
        <dbReference type="EMBL" id="KTF07910.1"/>
    </source>
</evidence>